<dbReference type="GO" id="GO:0008237">
    <property type="term" value="F:metallopeptidase activity"/>
    <property type="evidence" value="ECO:0007669"/>
    <property type="project" value="UniProtKB-KW"/>
</dbReference>
<dbReference type="InterPro" id="IPR024079">
    <property type="entry name" value="MetalloPept_cat_dom_sf"/>
</dbReference>
<dbReference type="PANTHER" id="PTHR10201">
    <property type="entry name" value="MATRIX METALLOPROTEINASE"/>
    <property type="match status" value="1"/>
</dbReference>
<gene>
    <name evidence="9" type="primary">MMP14</name>
    <name evidence="9" type="ORF">GOODEAATRI_000344</name>
</gene>
<keyword evidence="6" id="KW-0812">Transmembrane</keyword>
<evidence type="ECO:0000256" key="1">
    <source>
        <dbReference type="ARBA" id="ARBA00022670"/>
    </source>
</evidence>
<dbReference type="Gene3D" id="3.40.390.10">
    <property type="entry name" value="Collagenase (Catalytic Domain)"/>
    <property type="match status" value="1"/>
</dbReference>
<organism evidence="9 10">
    <name type="scientific">Goodea atripinnis</name>
    <dbReference type="NCBI Taxonomy" id="208336"/>
    <lineage>
        <taxon>Eukaryota</taxon>
        <taxon>Metazoa</taxon>
        <taxon>Chordata</taxon>
        <taxon>Craniata</taxon>
        <taxon>Vertebrata</taxon>
        <taxon>Euteleostomi</taxon>
        <taxon>Actinopterygii</taxon>
        <taxon>Neopterygii</taxon>
        <taxon>Teleostei</taxon>
        <taxon>Neoteleostei</taxon>
        <taxon>Acanthomorphata</taxon>
        <taxon>Ovalentaria</taxon>
        <taxon>Atherinomorphae</taxon>
        <taxon>Cyprinodontiformes</taxon>
        <taxon>Goodeidae</taxon>
        <taxon>Goodea</taxon>
    </lineage>
</organism>
<feature type="non-terminal residue" evidence="9">
    <location>
        <position position="1"/>
    </location>
</feature>
<dbReference type="EMBL" id="JAHRIO010020001">
    <property type="protein sequence ID" value="MEQ2163851.1"/>
    <property type="molecule type" value="Genomic_DNA"/>
</dbReference>
<keyword evidence="9" id="KW-0482">Metalloprotease</keyword>
<feature type="domain" description="Peptidase M10A matrix metallopeptidase C-terminal" evidence="8">
    <location>
        <begin position="109"/>
        <end position="154"/>
    </location>
</feature>
<keyword evidence="4" id="KW-0862">Zinc</keyword>
<sequence>NDVFLVAVHELGHALGLEHSNDPSAIMAPFYQWMDTENFQLPDDDRRGIQQLYGSRSGLPPPPLTPHPPDHDPQPTYSPDKPHFGPDICDGHFDTIGIFRGEMFVFKGNGALAVVLPLFLLVCVIATLAALVFFRMYGTPRRILYCQRSLLDKV</sequence>
<keyword evidence="10" id="KW-1185">Reference proteome</keyword>
<dbReference type="InterPro" id="IPR021190">
    <property type="entry name" value="Pept_M10A"/>
</dbReference>
<dbReference type="Proteomes" id="UP001476798">
    <property type="component" value="Unassembled WGS sequence"/>
</dbReference>
<dbReference type="Pfam" id="PF00413">
    <property type="entry name" value="Peptidase_M10"/>
    <property type="match status" value="1"/>
</dbReference>
<evidence type="ECO:0000313" key="9">
    <source>
        <dbReference type="EMBL" id="MEQ2163851.1"/>
    </source>
</evidence>
<protein>
    <submittedName>
        <fullName evidence="9">Matrix metalloproteinase-14</fullName>
    </submittedName>
</protein>
<keyword evidence="1" id="KW-0645">Protease</keyword>
<evidence type="ECO:0000259" key="8">
    <source>
        <dbReference type="Pfam" id="PF11857"/>
    </source>
</evidence>
<comment type="caution">
    <text evidence="9">The sequence shown here is derived from an EMBL/GenBank/DDBJ whole genome shotgun (WGS) entry which is preliminary data.</text>
</comment>
<feature type="transmembrane region" description="Helical" evidence="6">
    <location>
        <begin position="111"/>
        <end position="134"/>
    </location>
</feature>
<accession>A0ABV0MXI6</accession>
<evidence type="ECO:0000256" key="6">
    <source>
        <dbReference type="SAM" id="Phobius"/>
    </source>
</evidence>
<keyword evidence="6" id="KW-1133">Transmembrane helix</keyword>
<evidence type="ECO:0000259" key="7">
    <source>
        <dbReference type="Pfam" id="PF00413"/>
    </source>
</evidence>
<name>A0ABV0MXI6_9TELE</name>
<dbReference type="InterPro" id="IPR021805">
    <property type="entry name" value="Pept_M10A_metallopeptidase_C"/>
</dbReference>
<dbReference type="InterPro" id="IPR001818">
    <property type="entry name" value="Pept_M10_metallopeptidase"/>
</dbReference>
<dbReference type="Pfam" id="PF11857">
    <property type="entry name" value="DUF3377"/>
    <property type="match status" value="1"/>
</dbReference>
<dbReference type="PANTHER" id="PTHR10201:SF24">
    <property type="entry name" value="MATRIX METALLOPROTEINASE-14"/>
    <property type="match status" value="1"/>
</dbReference>
<feature type="domain" description="Peptidase M10 metallopeptidase" evidence="7">
    <location>
        <begin position="2"/>
        <end position="54"/>
    </location>
</feature>
<proteinExistence type="predicted"/>
<evidence type="ECO:0000256" key="2">
    <source>
        <dbReference type="ARBA" id="ARBA00022723"/>
    </source>
</evidence>
<reference evidence="9 10" key="1">
    <citation type="submission" date="2021-06" db="EMBL/GenBank/DDBJ databases">
        <authorList>
            <person name="Palmer J.M."/>
        </authorList>
    </citation>
    <scope>NUCLEOTIDE SEQUENCE [LARGE SCALE GENOMIC DNA]</scope>
    <source>
        <strain evidence="9 10">GA_2019</strain>
        <tissue evidence="9">Muscle</tissue>
    </source>
</reference>
<keyword evidence="2" id="KW-0479">Metal-binding</keyword>
<keyword evidence="3" id="KW-0378">Hydrolase</keyword>
<evidence type="ECO:0000313" key="10">
    <source>
        <dbReference type="Proteomes" id="UP001476798"/>
    </source>
</evidence>
<feature type="region of interest" description="Disordered" evidence="5">
    <location>
        <begin position="51"/>
        <end position="81"/>
    </location>
</feature>
<dbReference type="SUPFAM" id="SSF55486">
    <property type="entry name" value="Metalloproteases ('zincins'), catalytic domain"/>
    <property type="match status" value="1"/>
</dbReference>
<evidence type="ECO:0000256" key="5">
    <source>
        <dbReference type="SAM" id="MobiDB-lite"/>
    </source>
</evidence>
<evidence type="ECO:0000256" key="4">
    <source>
        <dbReference type="ARBA" id="ARBA00022833"/>
    </source>
</evidence>
<keyword evidence="6" id="KW-0472">Membrane</keyword>
<dbReference type="PRINTS" id="PR00138">
    <property type="entry name" value="MATRIXIN"/>
</dbReference>
<evidence type="ECO:0000256" key="3">
    <source>
        <dbReference type="ARBA" id="ARBA00022801"/>
    </source>
</evidence>